<evidence type="ECO:0000256" key="2">
    <source>
        <dbReference type="ARBA" id="ARBA00022692"/>
    </source>
</evidence>
<name>A0A0N8KMB9_9CYAN</name>
<dbReference type="Gene3D" id="3.10.20.310">
    <property type="entry name" value="membrane protein fhac"/>
    <property type="match status" value="1"/>
</dbReference>
<dbReference type="Pfam" id="PF03865">
    <property type="entry name" value="ShlB"/>
    <property type="match status" value="1"/>
</dbReference>
<dbReference type="AlphaFoldDB" id="A0A0N8KMB9"/>
<feature type="domain" description="Haemolysin activator HlyB C-terminal" evidence="4">
    <location>
        <begin position="413"/>
        <end position="727"/>
    </location>
</feature>
<evidence type="ECO:0000256" key="3">
    <source>
        <dbReference type="ARBA" id="ARBA00023237"/>
    </source>
</evidence>
<evidence type="ECO:0000313" key="6">
    <source>
        <dbReference type="EMBL" id="KPQ33306.1"/>
    </source>
</evidence>
<keyword evidence="1" id="KW-0472">Membrane</keyword>
<evidence type="ECO:0000259" key="4">
    <source>
        <dbReference type="Pfam" id="PF03865"/>
    </source>
</evidence>
<sequence>MDRSSERAPVGFIKVLEEVQVCLMRKTLFLLSCLGLWTQHNQAIAIEPPSSNINSQPIPPQQPQQHLQHLSQLQQPETSLHLRLPDEWLHALQSQIENHDIENHGPPQFSLESTAESLGLQFSTCPSADHCWTASLLTESLTPAAQTKLERYENSGDPITLTPDIQGFLQFTPSASTPSPLASVVWVQDEQVFTVELPEAQRQTALYLAHGMANSRTRLDASSLESQLDSGRLFAVIASSKAQQVEVNLEPPTINVLEISSNTRFANEIWLIAQPYIGMPLNVATLTQLAAEISQQYQTQGYLTSGAIVNSALLAGDADTPLTIGPDASAAIIIREDTITLDDVAVTDVDGNPLDENVSKFLRARLGRALHNNEPIQFDQLEDQLRLLREDPLFSDLEANLTSLSTDINGRPRLSLRATQAQPFQLGVQVDNGSPVSTGGEQGAVTMAQNSLFRFGDRLHSSYSRSTTGGLERTSFGYQMPLNALNGTLSFGVDSSKSKVTQAPFDRLGVQGNSRQYSAQYRQPLIRSIDEEFALSFGFTHTTGQTFLFNDLAQPFGIGPDLDGRSRVSALSFGQHYLSRDERGAWLINSEVKLGLDLLGATRNAGNVPDGQFVSWLGQVQRSQKVGENHWFVMQADMQLTPQSLLPSEQFVIGGAGSVRGYRQNLRSGDSGFRISVEDRITLSRDAAGRPNLYMTPFLEAGNVWRSDNNPNPPPNQSFLVGTGIGLLWNNAFTLPDLNLRLDYGVPLTSISDRGDSLQDSGIHFSLGYEL</sequence>
<evidence type="ECO:0000259" key="5">
    <source>
        <dbReference type="Pfam" id="PF08479"/>
    </source>
</evidence>
<proteinExistence type="predicted"/>
<evidence type="ECO:0000256" key="1">
    <source>
        <dbReference type="ARBA" id="ARBA00022452"/>
    </source>
</evidence>
<dbReference type="PANTHER" id="PTHR34597:SF1">
    <property type="entry name" value="HEME_HEMOPEXIN TRANSPORTER PROTEIN HUXB"/>
    <property type="match status" value="1"/>
</dbReference>
<dbReference type="InterPro" id="IPR013686">
    <property type="entry name" value="Polypept-transport_assoc_ShlB"/>
</dbReference>
<comment type="caution">
    <text evidence="6">The sequence shown here is derived from an EMBL/GenBank/DDBJ whole genome shotgun (WGS) entry which is preliminary data.</text>
</comment>
<dbReference type="InterPro" id="IPR051544">
    <property type="entry name" value="TPS_OM_transporter"/>
</dbReference>
<feature type="domain" description="Polypeptide-transport-associated ShlB-type" evidence="5">
    <location>
        <begin position="254"/>
        <end position="310"/>
    </location>
</feature>
<dbReference type="GO" id="GO:0008320">
    <property type="term" value="F:protein transmembrane transporter activity"/>
    <property type="evidence" value="ECO:0007669"/>
    <property type="project" value="TreeGrafter"/>
</dbReference>
<gene>
    <name evidence="6" type="ORF">HLUCCA11_18915</name>
</gene>
<dbReference type="GO" id="GO:0046819">
    <property type="term" value="P:protein secretion by the type V secretion system"/>
    <property type="evidence" value="ECO:0007669"/>
    <property type="project" value="TreeGrafter"/>
</dbReference>
<protein>
    <submittedName>
        <fullName evidence="6">Hemolysin activation/secretion protein</fullName>
    </submittedName>
</protein>
<keyword evidence="1" id="KW-1134">Transmembrane beta strand</keyword>
<dbReference type="Pfam" id="PF08479">
    <property type="entry name" value="POTRA_2"/>
    <property type="match status" value="1"/>
</dbReference>
<dbReference type="Proteomes" id="UP000050465">
    <property type="component" value="Unassembled WGS sequence"/>
</dbReference>
<dbReference type="STRING" id="1666911.HLUCCA11_18915"/>
<dbReference type="PANTHER" id="PTHR34597">
    <property type="entry name" value="SLR1661 PROTEIN"/>
    <property type="match status" value="1"/>
</dbReference>
<evidence type="ECO:0000313" key="7">
    <source>
        <dbReference type="Proteomes" id="UP000050465"/>
    </source>
</evidence>
<dbReference type="EMBL" id="LJZR01000034">
    <property type="protein sequence ID" value="KPQ33306.1"/>
    <property type="molecule type" value="Genomic_DNA"/>
</dbReference>
<dbReference type="Gene3D" id="2.40.160.50">
    <property type="entry name" value="membrane protein fhac: a member of the omp85/tpsb transporter family"/>
    <property type="match status" value="1"/>
</dbReference>
<dbReference type="InterPro" id="IPR005565">
    <property type="entry name" value="Hemolysn_activator_HlyB_C"/>
</dbReference>
<keyword evidence="2" id="KW-0812">Transmembrane</keyword>
<reference evidence="6 7" key="1">
    <citation type="submission" date="2015-09" db="EMBL/GenBank/DDBJ databases">
        <title>Identification and resolution of microdiversity through metagenomic sequencing of parallel consortia.</title>
        <authorList>
            <person name="Nelson W.C."/>
            <person name="Romine M.F."/>
            <person name="Lindemann S.R."/>
        </authorList>
    </citation>
    <scope>NUCLEOTIDE SEQUENCE [LARGE SCALE GENOMIC DNA]</scope>
    <source>
        <strain evidence="6">Ana</strain>
    </source>
</reference>
<organism evidence="6 7">
    <name type="scientific">Phormidesmis priestleyi Ana</name>
    <dbReference type="NCBI Taxonomy" id="1666911"/>
    <lineage>
        <taxon>Bacteria</taxon>
        <taxon>Bacillati</taxon>
        <taxon>Cyanobacteriota</taxon>
        <taxon>Cyanophyceae</taxon>
        <taxon>Leptolyngbyales</taxon>
        <taxon>Leptolyngbyaceae</taxon>
        <taxon>Phormidesmis</taxon>
    </lineage>
</organism>
<dbReference type="GO" id="GO:0098046">
    <property type="term" value="C:type V protein secretion system complex"/>
    <property type="evidence" value="ECO:0007669"/>
    <property type="project" value="TreeGrafter"/>
</dbReference>
<keyword evidence="3" id="KW-0998">Cell outer membrane</keyword>
<accession>A0A0N8KMB9</accession>